<proteinExistence type="inferred from homology"/>
<name>A0A4V1C5W1_PYROR</name>
<comment type="similarity">
    <text evidence="13">Belongs to the SAT4 family.</text>
</comment>
<feature type="compositionally biased region" description="Polar residues" evidence="15">
    <location>
        <begin position="407"/>
        <end position="425"/>
    </location>
</feature>
<dbReference type="EMBL" id="CP034205">
    <property type="protein sequence ID" value="QBZ57765.1"/>
    <property type="molecule type" value="Genomic_DNA"/>
</dbReference>
<dbReference type="AlphaFoldDB" id="A0A4V1C5W1"/>
<comment type="caution">
    <text evidence="14">Lacks conserved residue(s) required for the propagation of feature annotation.</text>
</comment>
<evidence type="ECO:0000256" key="5">
    <source>
        <dbReference type="ARBA" id="ARBA00022525"/>
    </source>
</evidence>
<dbReference type="VEuPathDB" id="FungiDB:M_BR32_EuGene_00133341"/>
<evidence type="ECO:0000256" key="11">
    <source>
        <dbReference type="ARBA" id="ARBA00023157"/>
    </source>
</evidence>
<dbReference type="GO" id="GO:0005576">
    <property type="term" value="C:extracellular region"/>
    <property type="evidence" value="ECO:0007669"/>
    <property type="project" value="UniProtKB-SubCell"/>
</dbReference>
<feature type="region of interest" description="Disordered" evidence="15">
    <location>
        <begin position="373"/>
        <end position="443"/>
    </location>
</feature>
<keyword evidence="8 17" id="KW-0732">Signal</keyword>
<dbReference type="Proteomes" id="UP000294847">
    <property type="component" value="Chromosome 2"/>
</dbReference>
<keyword evidence="5" id="KW-0964">Secreted</keyword>
<dbReference type="PANTHER" id="PTHR33048">
    <property type="entry name" value="PTH11-LIKE INTEGRAL MEMBRANE PROTEIN (AFU_ORTHOLOGUE AFUA_5G11245)"/>
    <property type="match status" value="1"/>
</dbReference>
<feature type="transmembrane region" description="Helical" evidence="16">
    <location>
        <begin position="298"/>
        <end position="318"/>
    </location>
</feature>
<keyword evidence="12" id="KW-0449">Lipoprotein</keyword>
<evidence type="ECO:0000256" key="9">
    <source>
        <dbReference type="ARBA" id="ARBA00022989"/>
    </source>
</evidence>
<protein>
    <recommendedName>
        <fullName evidence="18">CFEM domain-containing protein</fullName>
    </recommendedName>
</protein>
<evidence type="ECO:0000256" key="7">
    <source>
        <dbReference type="ARBA" id="ARBA00022692"/>
    </source>
</evidence>
<keyword evidence="7 16" id="KW-0812">Transmembrane</keyword>
<dbReference type="PROSITE" id="PS52012">
    <property type="entry name" value="CFEM"/>
    <property type="match status" value="1"/>
</dbReference>
<keyword evidence="10 16" id="KW-0472">Membrane</keyword>
<feature type="transmembrane region" description="Helical" evidence="16">
    <location>
        <begin position="218"/>
        <end position="240"/>
    </location>
</feature>
<dbReference type="InterPro" id="IPR008427">
    <property type="entry name" value="Extracellular_membr_CFEM_dom"/>
</dbReference>
<comment type="similarity">
    <text evidence="4">Belongs to the RBT5 family.</text>
</comment>
<feature type="disulfide bond" evidence="14">
    <location>
        <begin position="63"/>
        <end position="96"/>
    </location>
</feature>
<comment type="subcellular location">
    <subcellularLocation>
        <location evidence="2">Membrane</location>
        <topology evidence="2">Lipid-anchor</topology>
        <topology evidence="2">GPI-anchor</topology>
    </subcellularLocation>
    <subcellularLocation>
        <location evidence="1">Membrane</location>
        <topology evidence="1">Multi-pass membrane protein</topology>
    </subcellularLocation>
    <subcellularLocation>
        <location evidence="3">Secreted</location>
    </subcellularLocation>
</comment>
<evidence type="ECO:0000259" key="18">
    <source>
        <dbReference type="PROSITE" id="PS52012"/>
    </source>
</evidence>
<sequence length="473" mass="51864">MTPFLILTLLSTCLWTPTAATPQGDSLSMFLALPKCAQPCTINALTAGGCDLFNATAVAECSCTNVPLKAGMSLCVQDNCPWADQKKAAFISYNQCKDFTHESRQGEIYATGLACLIIPFVFIALRYYARFLIAKGLWWDDWMMMIAMVSHIGGCACIFVATNLGFGQHLWNVYPGNTEEMLKLFHVVQNFYIVIQVSAKLSLVLLYWRIFPTRWFRVALRCSIVWLVVHGLGFILFVNFQCNPMAAVWDRSIEDAKCLSLNGIAWAGGASAIFEDVVILLLPIPEVMKLQLTLQKKIAVYMMFAVGSFACLTSIIRLKYVHLFGNTKDESWENVDVLIWSIMEVSVAVVCACLPALRPLFLKVPGFFTSNGSKGGSSSGVATPAKNNSNNNNNTPVRADVKGTRGSGASSTADGYSSRRPSTSAFRGARARPGFEDVSMDRDEVPFATRGAVERAPEETELADLEKGVGIAR</sequence>
<reference evidence="19 20" key="1">
    <citation type="journal article" date="2019" name="Mol. Biol. Evol.">
        <title>Blast fungal genomes show frequent chromosomal changes, gene gains and losses, and effector gene turnover.</title>
        <authorList>
            <person name="Gomez Luciano L.B."/>
            <person name="Jason Tsai I."/>
            <person name="Chuma I."/>
            <person name="Tosa Y."/>
            <person name="Chen Y.H."/>
            <person name="Li J.Y."/>
            <person name="Li M.Y."/>
            <person name="Jade Lu M.Y."/>
            <person name="Nakayashiki H."/>
            <person name="Li W.H."/>
        </authorList>
    </citation>
    <scope>NUCLEOTIDE SEQUENCE [LARGE SCALE GENOMIC DNA]</scope>
    <source>
        <strain evidence="19">MZ5-1-6</strain>
    </source>
</reference>
<keyword evidence="11 14" id="KW-1015">Disulfide bond</keyword>
<organism evidence="19 20">
    <name type="scientific">Pyricularia oryzae</name>
    <name type="common">Rice blast fungus</name>
    <name type="synonym">Magnaporthe oryzae</name>
    <dbReference type="NCBI Taxonomy" id="318829"/>
    <lineage>
        <taxon>Eukaryota</taxon>
        <taxon>Fungi</taxon>
        <taxon>Dikarya</taxon>
        <taxon>Ascomycota</taxon>
        <taxon>Pezizomycotina</taxon>
        <taxon>Sordariomycetes</taxon>
        <taxon>Sordariomycetidae</taxon>
        <taxon>Magnaporthales</taxon>
        <taxon>Pyriculariaceae</taxon>
        <taxon>Pyricularia</taxon>
    </lineage>
</organism>
<dbReference type="SMART" id="SM00747">
    <property type="entry name" value="CFEM"/>
    <property type="match status" value="1"/>
</dbReference>
<evidence type="ECO:0000256" key="2">
    <source>
        <dbReference type="ARBA" id="ARBA00004589"/>
    </source>
</evidence>
<gene>
    <name evidence="19" type="ORF">PoMZ_02700</name>
</gene>
<evidence type="ECO:0000313" key="20">
    <source>
        <dbReference type="Proteomes" id="UP000294847"/>
    </source>
</evidence>
<evidence type="ECO:0000256" key="13">
    <source>
        <dbReference type="ARBA" id="ARBA00038359"/>
    </source>
</evidence>
<keyword evidence="6" id="KW-0325">Glycoprotein</keyword>
<keyword evidence="9 16" id="KW-1133">Transmembrane helix</keyword>
<evidence type="ECO:0000256" key="14">
    <source>
        <dbReference type="PROSITE-ProRule" id="PRU01356"/>
    </source>
</evidence>
<evidence type="ECO:0000256" key="4">
    <source>
        <dbReference type="ARBA" id="ARBA00010031"/>
    </source>
</evidence>
<evidence type="ECO:0000256" key="1">
    <source>
        <dbReference type="ARBA" id="ARBA00004141"/>
    </source>
</evidence>
<evidence type="ECO:0000313" key="19">
    <source>
        <dbReference type="EMBL" id="QBZ57765.1"/>
    </source>
</evidence>
<feature type="domain" description="CFEM" evidence="18">
    <location>
        <begin position="8"/>
        <end position="123"/>
    </location>
</feature>
<feature type="compositionally biased region" description="Basic and acidic residues" evidence="15">
    <location>
        <begin position="433"/>
        <end position="443"/>
    </location>
</feature>
<feature type="region of interest" description="Disordered" evidence="15">
    <location>
        <begin position="454"/>
        <end position="473"/>
    </location>
</feature>
<feature type="transmembrane region" description="Helical" evidence="16">
    <location>
        <begin position="108"/>
        <end position="128"/>
    </location>
</feature>
<dbReference type="Pfam" id="PF20684">
    <property type="entry name" value="Fung_rhodopsin"/>
    <property type="match status" value="1"/>
</dbReference>
<evidence type="ECO:0000256" key="6">
    <source>
        <dbReference type="ARBA" id="ARBA00022622"/>
    </source>
</evidence>
<evidence type="ECO:0000256" key="3">
    <source>
        <dbReference type="ARBA" id="ARBA00004613"/>
    </source>
</evidence>
<feature type="transmembrane region" description="Helical" evidence="16">
    <location>
        <begin position="338"/>
        <end position="357"/>
    </location>
</feature>
<feature type="transmembrane region" description="Helical" evidence="16">
    <location>
        <begin position="149"/>
        <end position="171"/>
    </location>
</feature>
<evidence type="ECO:0000256" key="10">
    <source>
        <dbReference type="ARBA" id="ARBA00023136"/>
    </source>
</evidence>
<accession>A0A4V1C5W1</accession>
<dbReference type="InterPro" id="IPR049326">
    <property type="entry name" value="Rhodopsin_dom_fungi"/>
</dbReference>
<dbReference type="Pfam" id="PF05730">
    <property type="entry name" value="CFEM"/>
    <property type="match status" value="1"/>
</dbReference>
<evidence type="ECO:0000256" key="15">
    <source>
        <dbReference type="SAM" id="MobiDB-lite"/>
    </source>
</evidence>
<feature type="transmembrane region" description="Helical" evidence="16">
    <location>
        <begin position="260"/>
        <end position="282"/>
    </location>
</feature>
<evidence type="ECO:0000256" key="16">
    <source>
        <dbReference type="SAM" id="Phobius"/>
    </source>
</evidence>
<dbReference type="PANTHER" id="PTHR33048:SF158">
    <property type="entry name" value="MEMBRANE PROTEIN PTH11-LIKE, PUTATIVE-RELATED"/>
    <property type="match status" value="1"/>
</dbReference>
<dbReference type="InterPro" id="IPR052337">
    <property type="entry name" value="SAT4-like"/>
</dbReference>
<dbReference type="GO" id="GO:0098552">
    <property type="term" value="C:side of membrane"/>
    <property type="evidence" value="ECO:0007669"/>
    <property type="project" value="UniProtKB-KW"/>
</dbReference>
<feature type="transmembrane region" description="Helical" evidence="16">
    <location>
        <begin position="191"/>
        <end position="211"/>
    </location>
</feature>
<evidence type="ECO:0000256" key="12">
    <source>
        <dbReference type="ARBA" id="ARBA00023288"/>
    </source>
</evidence>
<feature type="signal peptide" evidence="17">
    <location>
        <begin position="1"/>
        <end position="20"/>
    </location>
</feature>
<feature type="chain" id="PRO_5020280597" description="CFEM domain-containing protein" evidence="17">
    <location>
        <begin position="21"/>
        <end position="473"/>
    </location>
</feature>
<keyword evidence="6" id="KW-0336">GPI-anchor</keyword>
<evidence type="ECO:0000256" key="17">
    <source>
        <dbReference type="SAM" id="SignalP"/>
    </source>
</evidence>
<evidence type="ECO:0000256" key="8">
    <source>
        <dbReference type="ARBA" id="ARBA00022729"/>
    </source>
</evidence>